<gene>
    <name evidence="8" type="ORF">PYCCODRAFT_1473834</name>
</gene>
<dbReference type="GO" id="GO:0005634">
    <property type="term" value="C:nucleus"/>
    <property type="evidence" value="ECO:0007669"/>
    <property type="project" value="UniProtKB-SubCell"/>
</dbReference>
<protein>
    <recommendedName>
        <fullName evidence="3">NudC domain-containing protein 1</fullName>
    </recommendedName>
</protein>
<sequence>MPTFTPDRSLLNPKFDGYKFSPLEYDEVTAHYPLEHKLSQTNVSGRAPLSFQEVQSRVLHNHLAICSQSKRAVYVDADLRVIGIDLDETALKPAFRVLCELPRPIQSSAVDSLQREYPSAAFVDATSLLVADGYGTLYALRLGDVGPAEVLAAYELSIPAAYESSQTTVPSRLHQAISPDGQSIIAVLSSKHYPKNAPEPSQKSHKPPPVKFDVWGVQIALPIVTAPQAQPLQIVWHRRGDDVPLYVTYDASRQAFLFVGSSSYLPINIDPTPSYEPSPDEIAPIPRKDENLDGAPAATSDLPKPPPYSWTQTEDMVTVAIPLPSDTPTSHIKVAFSPRTLTVLVEGAPTAPTADVPVVVPRYTLKALWDEIRPGSSLWTFDRAAERTYGMLTLHLDKAHEGTRWPQVFAAAGQGGPDGEEEVPETLDPSELYAIREALEKYTAALRDGSDASGLGLGKGVPSLGQGERDDDVDLSVGKSACVTWVGVGGAHPAWLGKDGHGDDAPLQLLSTPFPGSSGTHKPSLVAKNGLDGVVYTLQPGSNLEDPPKWEHTATYSALAFVLASKRDTRFVHHITSKAVFALESGTQDLGGNVYIYRGAGVKENWAKQTVLKVGGGAAGALLGVGLMKVQGKVAVLCLCEGELVILHDVL</sequence>
<dbReference type="Gene3D" id="2.60.40.790">
    <property type="match status" value="1"/>
</dbReference>
<dbReference type="EMBL" id="KZ084088">
    <property type="protein sequence ID" value="OSD07242.1"/>
    <property type="molecule type" value="Genomic_DNA"/>
</dbReference>
<evidence type="ECO:0000256" key="2">
    <source>
        <dbReference type="ARBA" id="ARBA00004496"/>
    </source>
</evidence>
<evidence type="ECO:0000313" key="8">
    <source>
        <dbReference type="EMBL" id="OSD07242.1"/>
    </source>
</evidence>
<keyword evidence="5" id="KW-0539">Nucleus</keyword>
<dbReference type="GO" id="GO:0005737">
    <property type="term" value="C:cytoplasm"/>
    <property type="evidence" value="ECO:0007669"/>
    <property type="project" value="UniProtKB-SubCell"/>
</dbReference>
<dbReference type="OrthoDB" id="428655at2759"/>
<comment type="subcellular location">
    <subcellularLocation>
        <location evidence="2">Cytoplasm</location>
    </subcellularLocation>
    <subcellularLocation>
        <location evidence="1">Nucleus</location>
    </subcellularLocation>
</comment>
<organism evidence="8 9">
    <name type="scientific">Trametes coccinea (strain BRFM310)</name>
    <name type="common">Pycnoporus coccineus</name>
    <dbReference type="NCBI Taxonomy" id="1353009"/>
    <lineage>
        <taxon>Eukaryota</taxon>
        <taxon>Fungi</taxon>
        <taxon>Dikarya</taxon>
        <taxon>Basidiomycota</taxon>
        <taxon>Agaricomycotina</taxon>
        <taxon>Agaricomycetes</taxon>
        <taxon>Polyporales</taxon>
        <taxon>Polyporaceae</taxon>
        <taxon>Trametes</taxon>
    </lineage>
</organism>
<evidence type="ECO:0000256" key="6">
    <source>
        <dbReference type="SAM" id="MobiDB-lite"/>
    </source>
</evidence>
<dbReference type="STRING" id="1353009.A0A1Y2J4W3"/>
<feature type="region of interest" description="Disordered" evidence="6">
    <location>
        <begin position="271"/>
        <end position="308"/>
    </location>
</feature>
<dbReference type="CDD" id="cd06467">
    <property type="entry name" value="p23_NUDC_like"/>
    <property type="match status" value="1"/>
</dbReference>
<evidence type="ECO:0000256" key="4">
    <source>
        <dbReference type="ARBA" id="ARBA00022490"/>
    </source>
</evidence>
<reference evidence="8 9" key="1">
    <citation type="journal article" date="2015" name="Biotechnol. Biofuels">
        <title>Enhanced degradation of softwood versus hardwood by the white-rot fungus Pycnoporus coccineus.</title>
        <authorList>
            <person name="Couturier M."/>
            <person name="Navarro D."/>
            <person name="Chevret D."/>
            <person name="Henrissat B."/>
            <person name="Piumi F."/>
            <person name="Ruiz-Duenas F.J."/>
            <person name="Martinez A.T."/>
            <person name="Grigoriev I.V."/>
            <person name="Riley R."/>
            <person name="Lipzen A."/>
            <person name="Berrin J.G."/>
            <person name="Master E.R."/>
            <person name="Rosso M.N."/>
        </authorList>
    </citation>
    <scope>NUCLEOTIDE SEQUENCE [LARGE SCALE GENOMIC DNA]</scope>
    <source>
        <strain evidence="8 9">BRFM310</strain>
    </source>
</reference>
<evidence type="ECO:0000256" key="3">
    <source>
        <dbReference type="ARBA" id="ARBA00018915"/>
    </source>
</evidence>
<dbReference type="PANTHER" id="PTHR21664:SF1">
    <property type="entry name" value="NUDC DOMAIN-CONTAINING PROTEIN 1"/>
    <property type="match status" value="1"/>
</dbReference>
<dbReference type="InterPro" id="IPR008978">
    <property type="entry name" value="HSP20-like_chaperone"/>
</dbReference>
<evidence type="ECO:0000256" key="5">
    <source>
        <dbReference type="ARBA" id="ARBA00023242"/>
    </source>
</evidence>
<keyword evidence="9" id="KW-1185">Reference proteome</keyword>
<evidence type="ECO:0000259" key="7">
    <source>
        <dbReference type="PROSITE" id="PS51203"/>
    </source>
</evidence>
<dbReference type="PANTHER" id="PTHR21664">
    <property type="entry name" value="CHRONIC MYELOGENOUS LEUKEMIA TUMOR ANTIGEN 66"/>
    <property type="match status" value="1"/>
</dbReference>
<name>A0A1Y2J4W3_TRAC3</name>
<feature type="domain" description="CS" evidence="7">
    <location>
        <begin position="303"/>
        <end position="409"/>
    </location>
</feature>
<dbReference type="Proteomes" id="UP000193067">
    <property type="component" value="Unassembled WGS sequence"/>
</dbReference>
<evidence type="ECO:0000313" key="9">
    <source>
        <dbReference type="Proteomes" id="UP000193067"/>
    </source>
</evidence>
<accession>A0A1Y2J4W3</accession>
<dbReference type="InterPro" id="IPR037895">
    <property type="entry name" value="NUDCD1"/>
</dbReference>
<evidence type="ECO:0000256" key="1">
    <source>
        <dbReference type="ARBA" id="ARBA00004123"/>
    </source>
</evidence>
<dbReference type="Pfam" id="PF04969">
    <property type="entry name" value="CS"/>
    <property type="match status" value="1"/>
</dbReference>
<dbReference type="AlphaFoldDB" id="A0A1Y2J4W3"/>
<dbReference type="PROSITE" id="PS51203">
    <property type="entry name" value="CS"/>
    <property type="match status" value="1"/>
</dbReference>
<proteinExistence type="predicted"/>
<dbReference type="InterPro" id="IPR007052">
    <property type="entry name" value="CS_dom"/>
</dbReference>
<dbReference type="SUPFAM" id="SSF49764">
    <property type="entry name" value="HSP20-like chaperones"/>
    <property type="match status" value="1"/>
</dbReference>
<keyword evidence="4" id="KW-0963">Cytoplasm</keyword>